<feature type="transmembrane region" description="Helical" evidence="6">
    <location>
        <begin position="244"/>
        <end position="264"/>
    </location>
</feature>
<dbReference type="SUPFAM" id="SSF81321">
    <property type="entry name" value="Family A G protein-coupled receptor-like"/>
    <property type="match status" value="1"/>
</dbReference>
<evidence type="ECO:0000256" key="6">
    <source>
        <dbReference type="SAM" id="Phobius"/>
    </source>
</evidence>
<protein>
    <recommendedName>
        <fullName evidence="7">G-protein coupled receptors family 1 profile domain-containing protein</fullName>
    </recommendedName>
</protein>
<keyword evidence="5 6" id="KW-0472">Membrane</keyword>
<dbReference type="GO" id="GO:0016020">
    <property type="term" value="C:membrane"/>
    <property type="evidence" value="ECO:0007669"/>
    <property type="project" value="UniProtKB-SubCell"/>
</dbReference>
<dbReference type="PROSITE" id="PS50262">
    <property type="entry name" value="G_PROTEIN_RECEP_F1_2"/>
    <property type="match status" value="1"/>
</dbReference>
<evidence type="ECO:0000313" key="8">
    <source>
        <dbReference type="EMBL" id="CAF1038352.1"/>
    </source>
</evidence>
<keyword evidence="2 6" id="KW-0812">Transmembrane</keyword>
<feature type="domain" description="G-protein coupled receptors family 1 profile" evidence="7">
    <location>
        <begin position="33"/>
        <end position="253"/>
    </location>
</feature>
<feature type="transmembrane region" description="Helical" evidence="6">
    <location>
        <begin position="135"/>
        <end position="160"/>
    </location>
</feature>
<evidence type="ECO:0000256" key="3">
    <source>
        <dbReference type="ARBA" id="ARBA00022737"/>
    </source>
</evidence>
<comment type="caution">
    <text evidence="8">The sequence shown here is derived from an EMBL/GenBank/DDBJ whole genome shotgun (WGS) entry which is preliminary data.</text>
</comment>
<evidence type="ECO:0000256" key="2">
    <source>
        <dbReference type="ARBA" id="ARBA00022692"/>
    </source>
</evidence>
<dbReference type="AlphaFoldDB" id="A0A814JNW2"/>
<dbReference type="Gene3D" id="2.120.10.30">
    <property type="entry name" value="TolB, C-terminal domain"/>
    <property type="match status" value="2"/>
</dbReference>
<dbReference type="SUPFAM" id="SSF101898">
    <property type="entry name" value="NHL repeat"/>
    <property type="match status" value="1"/>
</dbReference>
<name>A0A814JNW2_9BILA</name>
<feature type="transmembrane region" description="Helical" evidence="6">
    <location>
        <begin position="62"/>
        <end position="81"/>
    </location>
</feature>
<evidence type="ECO:0000313" key="9">
    <source>
        <dbReference type="Proteomes" id="UP000663845"/>
    </source>
</evidence>
<proteinExistence type="predicted"/>
<feature type="transmembrane region" description="Helical" evidence="6">
    <location>
        <begin position="93"/>
        <end position="114"/>
    </location>
</feature>
<accession>A0A814JNW2</accession>
<dbReference type="CDD" id="cd05819">
    <property type="entry name" value="NHL"/>
    <property type="match status" value="1"/>
</dbReference>
<dbReference type="PANTHER" id="PTHR24104:SF25">
    <property type="entry name" value="PROTEIN LIN-41"/>
    <property type="match status" value="1"/>
</dbReference>
<dbReference type="Gene3D" id="1.20.1070.10">
    <property type="entry name" value="Rhodopsin 7-helix transmembrane proteins"/>
    <property type="match status" value="1"/>
</dbReference>
<dbReference type="Gene3D" id="2.40.10.500">
    <property type="match status" value="1"/>
</dbReference>
<organism evidence="8 9">
    <name type="scientific">Adineta steineri</name>
    <dbReference type="NCBI Taxonomy" id="433720"/>
    <lineage>
        <taxon>Eukaryota</taxon>
        <taxon>Metazoa</taxon>
        <taxon>Spiralia</taxon>
        <taxon>Gnathifera</taxon>
        <taxon>Rotifera</taxon>
        <taxon>Eurotatoria</taxon>
        <taxon>Bdelloidea</taxon>
        <taxon>Adinetida</taxon>
        <taxon>Adinetidae</taxon>
        <taxon>Adineta</taxon>
    </lineage>
</organism>
<reference evidence="8" key="1">
    <citation type="submission" date="2021-02" db="EMBL/GenBank/DDBJ databases">
        <authorList>
            <person name="Nowell W R."/>
        </authorList>
    </citation>
    <scope>NUCLEOTIDE SEQUENCE</scope>
</reference>
<gene>
    <name evidence="8" type="ORF">JYZ213_LOCUS17994</name>
</gene>
<feature type="transmembrane region" description="Helical" evidence="6">
    <location>
        <begin position="21"/>
        <end position="41"/>
    </location>
</feature>
<sequence>MSSESSFIASLSIAQTSLYKYGGPILMALGIVSCTLSLNVFTKKNLRKNSCSIYLIAYNTSNLLLIFTSILVTTLATGYFIDPGSYNLIICRIRYYTMYLFDVLGPSYLLLASIDRILLTSSNARIRQRSTCRSAHVCIIIMTLFWALAHSHSLVFTNILQIAPGVVLCYFQPGIYLTLVSYYSLIIKGILFPLLMLGTGFWTVRNVRNVSRIKPAPALTTTGATAIRSTLSVRSKDRQLIKILLIDTAVYIIFSIMVSVALMYQQINQYQPQTSTCQCPPFTYWNNGMCMTQLFQGQLCSNAYVCRTDLNLSCQPSCDFTYRCSASPTAGIGLTVAGFCNGSTDAGTLGVMGPWGIYVSPFDGILYVTNYDVPRFQSFLPFSRIGSTILSNGLSAPEDIFVDSSHNIYMTDLTTGQGIMYIQRPGMNLTSFPAIGQSDSSCSLTGLYGITGVVVDQFNNIYATLSRCFIIVKWVPNSTAGILVVGNPGYYGTDSNTLDWPHFMSLDEVRGALYVADSTNNRIQKFIIGGNGTGITVAGGGGSGVGLNKLDGPSGVWVTRNGQTLYIADSNNNRVMRWNLGDTQGSVVAGSASGVAGSTNTLLSNPGDVALNPTETYLYVSDYNNNRVQRFVLQ</sequence>
<evidence type="ECO:0000256" key="5">
    <source>
        <dbReference type="ARBA" id="ARBA00023136"/>
    </source>
</evidence>
<dbReference type="InterPro" id="IPR050952">
    <property type="entry name" value="TRIM-NHL_E3_ligases"/>
</dbReference>
<dbReference type="Proteomes" id="UP000663845">
    <property type="component" value="Unassembled WGS sequence"/>
</dbReference>
<evidence type="ECO:0000256" key="1">
    <source>
        <dbReference type="ARBA" id="ARBA00004370"/>
    </source>
</evidence>
<keyword evidence="3" id="KW-0677">Repeat</keyword>
<dbReference type="InterPro" id="IPR011042">
    <property type="entry name" value="6-blade_b-propeller_TolB-like"/>
</dbReference>
<dbReference type="GO" id="GO:0008270">
    <property type="term" value="F:zinc ion binding"/>
    <property type="evidence" value="ECO:0007669"/>
    <property type="project" value="UniProtKB-KW"/>
</dbReference>
<keyword evidence="4 6" id="KW-1133">Transmembrane helix</keyword>
<evidence type="ECO:0000259" key="7">
    <source>
        <dbReference type="PROSITE" id="PS50262"/>
    </source>
</evidence>
<dbReference type="PANTHER" id="PTHR24104">
    <property type="entry name" value="E3 UBIQUITIN-PROTEIN LIGASE NHLRC1-RELATED"/>
    <property type="match status" value="1"/>
</dbReference>
<comment type="subcellular location">
    <subcellularLocation>
        <location evidence="1">Membrane</location>
    </subcellularLocation>
</comment>
<dbReference type="InterPro" id="IPR017452">
    <property type="entry name" value="GPCR_Rhodpsn_7TM"/>
</dbReference>
<dbReference type="Pfam" id="PF01436">
    <property type="entry name" value="NHL"/>
    <property type="match status" value="1"/>
</dbReference>
<feature type="transmembrane region" description="Helical" evidence="6">
    <location>
        <begin position="180"/>
        <end position="204"/>
    </location>
</feature>
<dbReference type="EMBL" id="CAJNOG010000172">
    <property type="protein sequence ID" value="CAF1038352.1"/>
    <property type="molecule type" value="Genomic_DNA"/>
</dbReference>
<dbReference type="InterPro" id="IPR001258">
    <property type="entry name" value="NHL_repeat"/>
</dbReference>
<evidence type="ECO:0000256" key="4">
    <source>
        <dbReference type="ARBA" id="ARBA00022989"/>
    </source>
</evidence>